<name>A0AAV8T264_9ROSI</name>
<proteinExistence type="predicted"/>
<feature type="compositionally biased region" description="Low complexity" evidence="1">
    <location>
        <begin position="69"/>
        <end position="81"/>
    </location>
</feature>
<evidence type="ECO:0000256" key="1">
    <source>
        <dbReference type="SAM" id="MobiDB-lite"/>
    </source>
</evidence>
<gene>
    <name evidence="2" type="ORF">K2173_015315</name>
</gene>
<evidence type="ECO:0000313" key="2">
    <source>
        <dbReference type="EMBL" id="KAJ8760648.1"/>
    </source>
</evidence>
<sequence length="121" mass="13084">MDESSKEKATRETRVDFSSYSSSRRLFLDAFKAVLNCLGVEWEIKECYLPLELKDDNKSQGATYSQEPAQTTATTFTSGTALEADPPTNVIPSEDPAPTSIRVTSVPKQPPVSGGGGPKIN</sequence>
<organism evidence="2 3">
    <name type="scientific">Erythroxylum novogranatense</name>
    <dbReference type="NCBI Taxonomy" id="1862640"/>
    <lineage>
        <taxon>Eukaryota</taxon>
        <taxon>Viridiplantae</taxon>
        <taxon>Streptophyta</taxon>
        <taxon>Embryophyta</taxon>
        <taxon>Tracheophyta</taxon>
        <taxon>Spermatophyta</taxon>
        <taxon>Magnoliopsida</taxon>
        <taxon>eudicotyledons</taxon>
        <taxon>Gunneridae</taxon>
        <taxon>Pentapetalae</taxon>
        <taxon>rosids</taxon>
        <taxon>fabids</taxon>
        <taxon>Malpighiales</taxon>
        <taxon>Erythroxylaceae</taxon>
        <taxon>Erythroxylum</taxon>
    </lineage>
</organism>
<accession>A0AAV8T264</accession>
<feature type="compositionally biased region" description="Basic and acidic residues" evidence="1">
    <location>
        <begin position="1"/>
        <end position="15"/>
    </location>
</feature>
<dbReference type="Proteomes" id="UP001159364">
    <property type="component" value="Linkage Group LG07"/>
</dbReference>
<dbReference type="AlphaFoldDB" id="A0AAV8T264"/>
<feature type="region of interest" description="Disordered" evidence="1">
    <location>
        <begin position="1"/>
        <end position="21"/>
    </location>
</feature>
<feature type="compositionally biased region" description="Polar residues" evidence="1">
    <location>
        <begin position="59"/>
        <end position="68"/>
    </location>
</feature>
<protein>
    <submittedName>
        <fullName evidence="2">Uncharacterized protein</fullName>
    </submittedName>
</protein>
<reference evidence="2 3" key="1">
    <citation type="submission" date="2021-09" db="EMBL/GenBank/DDBJ databases">
        <title>Genomic insights and catalytic innovation underlie evolution of tropane alkaloids biosynthesis.</title>
        <authorList>
            <person name="Wang Y.-J."/>
            <person name="Tian T."/>
            <person name="Huang J.-P."/>
            <person name="Huang S.-X."/>
        </authorList>
    </citation>
    <scope>NUCLEOTIDE SEQUENCE [LARGE SCALE GENOMIC DNA]</scope>
    <source>
        <strain evidence="2">KIB-2018</strain>
        <tissue evidence="2">Leaf</tissue>
    </source>
</reference>
<evidence type="ECO:0000313" key="3">
    <source>
        <dbReference type="Proteomes" id="UP001159364"/>
    </source>
</evidence>
<feature type="region of interest" description="Disordered" evidence="1">
    <location>
        <begin position="58"/>
        <end position="121"/>
    </location>
</feature>
<dbReference type="EMBL" id="JAIWQS010000007">
    <property type="protein sequence ID" value="KAJ8760648.1"/>
    <property type="molecule type" value="Genomic_DNA"/>
</dbReference>
<comment type="caution">
    <text evidence="2">The sequence shown here is derived from an EMBL/GenBank/DDBJ whole genome shotgun (WGS) entry which is preliminary data.</text>
</comment>
<keyword evidence="3" id="KW-1185">Reference proteome</keyword>